<keyword evidence="4" id="KW-0963">Cytoplasm</keyword>
<dbReference type="InterPro" id="IPR000158">
    <property type="entry name" value="Cell_div_FtsZ"/>
</dbReference>
<feature type="binding site" evidence="4">
    <location>
        <begin position="123"/>
        <end position="125"/>
    </location>
    <ligand>
        <name>GTP</name>
        <dbReference type="ChEBI" id="CHEBI:37565"/>
    </ligand>
</feature>
<dbReference type="SUPFAM" id="SSF52490">
    <property type="entry name" value="Tubulin nucleotide-binding domain-like"/>
    <property type="match status" value="1"/>
</dbReference>
<comment type="subcellular location">
    <subcellularLocation>
        <location evidence="4">Cytoplasm</location>
    </subcellularLocation>
    <text evidence="4">Assembles at midcell at the inner surface of the cytoplasmic membrane.</text>
</comment>
<feature type="binding site" evidence="4">
    <location>
        <position position="154"/>
    </location>
    <ligand>
        <name>GTP</name>
        <dbReference type="ChEBI" id="CHEBI:37565"/>
    </ligand>
</feature>
<keyword evidence="4" id="KW-0131">Cell cycle</keyword>
<keyword evidence="4" id="KW-0717">Septation</keyword>
<dbReference type="Proteomes" id="UP000178647">
    <property type="component" value="Unassembled WGS sequence"/>
</dbReference>
<dbReference type="InterPro" id="IPR045061">
    <property type="entry name" value="FtsZ/CetZ"/>
</dbReference>
<comment type="caution">
    <text evidence="8">The sequence shown here is derived from an EMBL/GenBank/DDBJ whole genome shotgun (WGS) entry which is preliminary data.</text>
</comment>
<dbReference type="InterPro" id="IPR024757">
    <property type="entry name" value="FtsZ_C"/>
</dbReference>
<evidence type="ECO:0000313" key="9">
    <source>
        <dbReference type="Proteomes" id="UP000178647"/>
    </source>
</evidence>
<dbReference type="GO" id="GO:0051258">
    <property type="term" value="P:protein polymerization"/>
    <property type="evidence" value="ECO:0007669"/>
    <property type="project" value="UniProtKB-UniRule"/>
</dbReference>
<keyword evidence="3 4" id="KW-0342">GTP-binding</keyword>
<comment type="caution">
    <text evidence="4">Lacks conserved residue(s) required for the propagation of feature annotation.</text>
</comment>
<name>A0A1G2EEV3_9BACT</name>
<dbReference type="CDD" id="cd02201">
    <property type="entry name" value="FtsZ_type1"/>
    <property type="match status" value="1"/>
</dbReference>
<feature type="domain" description="Tubulin/FtsZ GTPase" evidence="6">
    <location>
        <begin position="28"/>
        <end position="220"/>
    </location>
</feature>
<evidence type="ECO:0000256" key="5">
    <source>
        <dbReference type="SAM" id="MobiDB-lite"/>
    </source>
</evidence>
<reference evidence="8 9" key="1">
    <citation type="journal article" date="2016" name="Nat. Commun.">
        <title>Thousands of microbial genomes shed light on interconnected biogeochemical processes in an aquifer system.</title>
        <authorList>
            <person name="Anantharaman K."/>
            <person name="Brown C.T."/>
            <person name="Hug L.A."/>
            <person name="Sharon I."/>
            <person name="Castelle C.J."/>
            <person name="Probst A.J."/>
            <person name="Thomas B.C."/>
            <person name="Singh A."/>
            <person name="Wilkins M.J."/>
            <person name="Karaoz U."/>
            <person name="Brodie E.L."/>
            <person name="Williams K.H."/>
            <person name="Hubbard S.S."/>
            <person name="Banfield J.F."/>
        </authorList>
    </citation>
    <scope>NUCLEOTIDE SEQUENCE [LARGE SCALE GENOMIC DNA]</scope>
</reference>
<protein>
    <recommendedName>
        <fullName evidence="4">Cell division protein FtsZ</fullName>
    </recommendedName>
</protein>
<feature type="binding site" evidence="4">
    <location>
        <position position="202"/>
    </location>
    <ligand>
        <name>GTP</name>
        <dbReference type="ChEBI" id="CHEBI:37565"/>
    </ligand>
</feature>
<dbReference type="HAMAP" id="MF_00909">
    <property type="entry name" value="FtsZ"/>
    <property type="match status" value="1"/>
</dbReference>
<comment type="similarity">
    <text evidence="1 4">Belongs to the FtsZ family.</text>
</comment>
<feature type="region of interest" description="Disordered" evidence="5">
    <location>
        <begin position="332"/>
        <end position="434"/>
    </location>
</feature>
<dbReference type="PANTHER" id="PTHR30314">
    <property type="entry name" value="CELL DIVISION PROTEIN FTSZ-RELATED"/>
    <property type="match status" value="1"/>
</dbReference>
<feature type="compositionally biased region" description="Basic and acidic residues" evidence="5">
    <location>
        <begin position="398"/>
        <end position="421"/>
    </location>
</feature>
<dbReference type="Gene3D" id="3.30.1330.20">
    <property type="entry name" value="Tubulin/FtsZ, C-terminal domain"/>
    <property type="match status" value="1"/>
</dbReference>
<gene>
    <name evidence="4" type="primary">ftsZ</name>
    <name evidence="8" type="ORF">A2896_01680</name>
</gene>
<dbReference type="STRING" id="1801672.A2896_01680"/>
<evidence type="ECO:0000256" key="1">
    <source>
        <dbReference type="ARBA" id="ARBA00009690"/>
    </source>
</evidence>
<dbReference type="GO" id="GO:0003924">
    <property type="term" value="F:GTPase activity"/>
    <property type="evidence" value="ECO:0007669"/>
    <property type="project" value="UniProtKB-UniRule"/>
</dbReference>
<dbReference type="PANTHER" id="PTHR30314:SF3">
    <property type="entry name" value="MITOCHONDRIAL DIVISION PROTEIN FSZA"/>
    <property type="match status" value="1"/>
</dbReference>
<dbReference type="Pfam" id="PF00091">
    <property type="entry name" value="Tubulin"/>
    <property type="match status" value="1"/>
</dbReference>
<dbReference type="GO" id="GO:0005525">
    <property type="term" value="F:GTP binding"/>
    <property type="evidence" value="ECO:0007669"/>
    <property type="project" value="UniProtKB-UniRule"/>
</dbReference>
<feature type="compositionally biased region" description="Basic residues" evidence="5">
    <location>
        <begin position="337"/>
        <end position="374"/>
    </location>
</feature>
<keyword evidence="2 4" id="KW-0547">Nucleotide-binding</keyword>
<dbReference type="GO" id="GO:0000917">
    <property type="term" value="P:division septum assembly"/>
    <property type="evidence" value="ECO:0007669"/>
    <property type="project" value="UniProtKB-KW"/>
</dbReference>
<evidence type="ECO:0000256" key="2">
    <source>
        <dbReference type="ARBA" id="ARBA00022741"/>
    </source>
</evidence>
<dbReference type="InterPro" id="IPR036525">
    <property type="entry name" value="Tubulin/FtsZ_GTPase_sf"/>
</dbReference>
<dbReference type="AlphaFoldDB" id="A0A1G2EEV3"/>
<feature type="binding site" evidence="4">
    <location>
        <position position="158"/>
    </location>
    <ligand>
        <name>GTP</name>
        <dbReference type="ChEBI" id="CHEBI:37565"/>
    </ligand>
</feature>
<sequence>MARKKRRIKKKVQPQKPIEAQDLIHRTRIRVIGIGGGGSSIVSEIAPQVQKVDFVVANTDVQALKQAGRAVRVFRFGEALTRGLGCGMDAKVGQRAAQAAKTQITKLLQGVDLCILVASLGAGTGSGAAPEFAKIAKDLKIMTLGIFTLPFKFEGGRKSQLAKSSLKKLVPNLNAIAIIPNENIFQIIDKKTPLKQAFSAINKRLAENLRGLCEMVFVPGIVNIDFADLKTILEGKGKLAYLNSATVQGENRIEEALKQVLKSPLNEYNIQGAEKIIFNITAAQDLGMSEVAQISQTIADFNRRAKIIFGVSQDNDYRDKIRIALLALGCGKEPKLKPKPKPKPPVKPKPQFKIKKQKPKRNPPRRGMRKRGAKKPAPVSVQVEEVKEEPVKSLSRRNALDLKKAVEETEKEMQEEEKKWDIPAFLRRRPNNNE</sequence>
<comment type="subunit">
    <text evidence="4">Homodimer. Polymerizes to form a dynamic ring structure in a strictly GTP-dependent manner. Interacts directly with several other division proteins.</text>
</comment>
<accession>A0A1G2EEV3</accession>
<dbReference type="InterPro" id="IPR008280">
    <property type="entry name" value="Tub_FtsZ_C"/>
</dbReference>
<dbReference type="EMBL" id="MHMH01000013">
    <property type="protein sequence ID" value="OGZ24325.1"/>
    <property type="molecule type" value="Genomic_DNA"/>
</dbReference>
<evidence type="ECO:0000313" key="8">
    <source>
        <dbReference type="EMBL" id="OGZ24325.1"/>
    </source>
</evidence>
<keyword evidence="4" id="KW-0132">Cell division</keyword>
<dbReference type="GO" id="GO:0032153">
    <property type="term" value="C:cell division site"/>
    <property type="evidence" value="ECO:0007669"/>
    <property type="project" value="UniProtKB-UniRule"/>
</dbReference>
<evidence type="ECO:0000259" key="6">
    <source>
        <dbReference type="SMART" id="SM00864"/>
    </source>
</evidence>
<dbReference type="InterPro" id="IPR003008">
    <property type="entry name" value="Tubulin_FtsZ_GTPase"/>
</dbReference>
<dbReference type="SUPFAM" id="SSF55307">
    <property type="entry name" value="Tubulin C-terminal domain-like"/>
    <property type="match status" value="1"/>
</dbReference>
<dbReference type="Pfam" id="PF12327">
    <property type="entry name" value="FtsZ_C"/>
    <property type="match status" value="1"/>
</dbReference>
<evidence type="ECO:0000256" key="4">
    <source>
        <dbReference type="HAMAP-Rule" id="MF_00909"/>
    </source>
</evidence>
<dbReference type="SMART" id="SM00865">
    <property type="entry name" value="Tubulin_C"/>
    <property type="match status" value="1"/>
</dbReference>
<evidence type="ECO:0000259" key="7">
    <source>
        <dbReference type="SMART" id="SM00865"/>
    </source>
</evidence>
<dbReference type="InterPro" id="IPR018316">
    <property type="entry name" value="Tubulin/FtsZ_2-layer-sand-dom"/>
</dbReference>
<dbReference type="Gene3D" id="3.40.50.1440">
    <property type="entry name" value="Tubulin/FtsZ, GTPase domain"/>
    <property type="match status" value="1"/>
</dbReference>
<dbReference type="GO" id="GO:0005737">
    <property type="term" value="C:cytoplasm"/>
    <property type="evidence" value="ECO:0007669"/>
    <property type="project" value="UniProtKB-SubCell"/>
</dbReference>
<proteinExistence type="inferred from homology"/>
<organism evidence="8 9">
    <name type="scientific">Candidatus Nealsonbacteria bacterium RIFCSPLOWO2_01_FULL_43_32</name>
    <dbReference type="NCBI Taxonomy" id="1801672"/>
    <lineage>
        <taxon>Bacteria</taxon>
        <taxon>Candidatus Nealsoniibacteriota</taxon>
    </lineage>
</organism>
<comment type="function">
    <text evidence="4">Essential cell division protein that forms a contractile ring structure (Z ring) at the future cell division site. The regulation of the ring assembly controls the timing and the location of cell division. One of the functions of the FtsZ ring is to recruit other cell division proteins to the septum to produce a new cell wall between the dividing cells. Binds GTP and shows GTPase activity.</text>
</comment>
<dbReference type="InterPro" id="IPR037103">
    <property type="entry name" value="Tubulin/FtsZ-like_C"/>
</dbReference>
<dbReference type="PRINTS" id="PR00423">
    <property type="entry name" value="CELLDVISFTSZ"/>
</dbReference>
<evidence type="ECO:0000256" key="3">
    <source>
        <dbReference type="ARBA" id="ARBA00023134"/>
    </source>
</evidence>
<dbReference type="SMART" id="SM00864">
    <property type="entry name" value="Tubulin"/>
    <property type="match status" value="1"/>
</dbReference>
<feature type="domain" description="Tubulin/FtsZ 2-layer sandwich" evidence="7">
    <location>
        <begin position="222"/>
        <end position="339"/>
    </location>
</feature>
<dbReference type="GO" id="GO:0043093">
    <property type="term" value="P:FtsZ-dependent cytokinesis"/>
    <property type="evidence" value="ECO:0007669"/>
    <property type="project" value="UniProtKB-UniRule"/>
</dbReference>